<dbReference type="Pfam" id="PF07678">
    <property type="entry name" value="TED_complement"/>
    <property type="match status" value="1"/>
</dbReference>
<dbReference type="Pfam" id="PF00207">
    <property type="entry name" value="A2M"/>
    <property type="match status" value="1"/>
</dbReference>
<evidence type="ECO:0000256" key="2">
    <source>
        <dbReference type="ARBA" id="ARBA00022729"/>
    </source>
</evidence>
<dbReference type="InterPro" id="IPR011626">
    <property type="entry name" value="Alpha-macroglobulin_TED"/>
</dbReference>
<dbReference type="InterPro" id="IPR047565">
    <property type="entry name" value="Alpha-macroglob_thiol-ester_cl"/>
</dbReference>
<feature type="signal peptide" evidence="3">
    <location>
        <begin position="1"/>
        <end position="23"/>
    </location>
</feature>
<evidence type="ECO:0000256" key="3">
    <source>
        <dbReference type="SAM" id="SignalP"/>
    </source>
</evidence>
<feature type="domain" description="Alpha-2-macroglobulin bait region" evidence="4">
    <location>
        <begin position="876"/>
        <end position="1020"/>
    </location>
</feature>
<dbReference type="Pfam" id="PF21142">
    <property type="entry name" value="A2M_bMG2"/>
    <property type="match status" value="1"/>
</dbReference>
<dbReference type="InterPro" id="IPR049120">
    <property type="entry name" value="A2M_bMG2"/>
</dbReference>
<dbReference type="SMART" id="SM01359">
    <property type="entry name" value="A2M_N_2"/>
    <property type="match status" value="1"/>
</dbReference>
<keyword evidence="2 3" id="KW-0732">Signal</keyword>
<protein>
    <submittedName>
        <fullName evidence="6">Alpha-2-macroglobulin family protein</fullName>
    </submittedName>
</protein>
<sequence length="1747" mass="186173">MKTLLRAVATAVLLATAMVPATAADKLLSRDGLASDAVRLETQFKAAATKPAELEPLRKAGEAALAKRDFAGAEQIYGRAIALAPKDWSLWTAYAAAAAQVDVADYSARWKLRSAAHAAAYAGYRLATTPKDEATALTTLAGTYVRSEDNREALAILRVALKTGENPQARAEYERLRPEFGFKIADYKVDSDAASPRACFTFSDDLKTSGKFDYAPFVAVSGLATPAITVEARQICVDGLEHGKRYGIVLRAGLPSTVGEDLTKAADYDIYVRDRSPQVRFTGRNYVLPRSGQEGLPVVTVNTPSVEIRVHRIGDRSLAPTLRGETFLKSLDGRQAKKIAEEDGRLMWTGTLAVASELNKDTVTAFPVLEAVGRLEPGIYVMTAKLPGTSAKDENGDEADAYESRATQWFLVSDLGLTAFSGENGIDVVVRSLGDAKPVAEAEIRLLAKNNDILATKKTDATGRATFEAGLTRGSGGAAPGVVVAGDGKGDYGFLDLAQAAFDLGDRGVKGRAVPKGLDAFVATERGVYRTGETVDVTALLRDTRGVAVPNLPLTLVAQRPDGVEYRRQAVADQGDGGRAWSLALISGLQTGTWRIRAYADPKQPPIGETSFLVADYVPERIDVTLTTPKPRLAAGEPAVVEVQADHLYGAPGAELDLRGDVAVSLADDTPIPGLAGYTVGLDDESFEAVSKELEELGTTDAKGHARLTVEIPPAVSTRPLQAKIDVAVAESGGRAVERVITLPILPAGPVIAVKPLFDAGALAAGSKAEFDVVSTLPDGTRREAKGVTWQLLEVTTRHQWFNSDGRWDFEAIKTTRRIADGRIDLATSGPARLAVPVDWGSYRLDLRSADGAIHTSKTFAVGWAGSDKADAPDVLDVALDKTAYGRGESVQVRVKPRFAGTATVAIVTDKVEAMKVVEVGNDGATVAFPVDPAWGAGAHALAIAHRPLDVQAHRQPGRAVGVAWFAVEPTAHRLQVGLAVPEMIRPRGTLKIPVKIQGAAAGETARVVVAAVDVGILNLTRYETPDPDGWFFGQRLLATDLRDLYGYLIDGMQGTRGKITAGGDGGADMGAAPPREAPFSRYSGVVEVGADGTAEIAFDVPAFNGTVRVMAMAWTKTRVGHGARDVVVRDAVVIQPTVPRFLALGDRSTLTLALDNVDGPAGDYRVDLDVRGPLVIPAEAFSAKATLAAKGRGVITVPVTAAGLGPTSIAVRLTGGGIDATQTVSLAVQPPTREVHRRTVKPLAPGASLTVGPELLADYLPGTGAVSVSASTWSALEVPALLRELDRYPYGCTEQVVSRALPLLYVNKLAAESRLALDSAIDERIRAAIDRVLTRQDANGSFGLWGVGGEDLWLDSYVVDFLTRARERGFAVPPKAFDLALDRLRNHVVNTTEPKPADGPDLAYAIYDLARNGRPVMGDLRYLTDQKIDVFPSPLSRAQLAAGLALLGDRNRAEPVFRGALERLAAIAGQRMWRADYGSPLRDGAAVMTLMAESGRPPIDWAKAGEAVEKARDAQRYTSTQEQAWMVLAAAATPKDAERQKIAVDDGVAPEDKAGSYYRTFRGEELEAHAVTVANKGETAARVVVTTAGAPIGQDPPASFGYQVERTFHKADGTKVDPSRVRQTDRLVVVLKVTEAKAEAARIVLVDRLPAGFEIADPKLVDGGEVQAFSWLEGSVVPVRSEFLDDRFVAAFDREASQSAFFNVAYAIRAVTPGRYVLPPAVVEDMYRPERFGRTGFGTVEVTPAK</sequence>
<evidence type="ECO:0000256" key="1">
    <source>
        <dbReference type="ARBA" id="ARBA00010556"/>
    </source>
</evidence>
<comment type="caution">
    <text evidence="6">The sequence shown here is derived from an EMBL/GenBank/DDBJ whole genome shotgun (WGS) entry which is preliminary data.</text>
</comment>
<feature type="chain" id="PRO_5020343299" evidence="3">
    <location>
        <begin position="24"/>
        <end position="1747"/>
    </location>
</feature>
<name>A0A4Q9VKE5_9HYPH</name>
<evidence type="ECO:0000259" key="5">
    <source>
        <dbReference type="SMART" id="SM01360"/>
    </source>
</evidence>
<keyword evidence="7" id="KW-1185">Reference proteome</keyword>
<dbReference type="Gene3D" id="1.50.10.20">
    <property type="match status" value="1"/>
</dbReference>
<gene>
    <name evidence="6" type="ORF">EYW49_16285</name>
</gene>
<organism evidence="6 7">
    <name type="scientific">Siculibacillus lacustris</name>
    <dbReference type="NCBI Taxonomy" id="1549641"/>
    <lineage>
        <taxon>Bacteria</taxon>
        <taxon>Pseudomonadati</taxon>
        <taxon>Pseudomonadota</taxon>
        <taxon>Alphaproteobacteria</taxon>
        <taxon>Hyphomicrobiales</taxon>
        <taxon>Ancalomicrobiaceae</taxon>
        <taxon>Siculibacillus</taxon>
    </lineage>
</organism>
<dbReference type="Gene3D" id="1.25.40.10">
    <property type="entry name" value="Tetratricopeptide repeat domain"/>
    <property type="match status" value="1"/>
</dbReference>
<accession>A0A4Q9VKE5</accession>
<dbReference type="SUPFAM" id="SSF48452">
    <property type="entry name" value="TPR-like"/>
    <property type="match status" value="1"/>
</dbReference>
<evidence type="ECO:0000259" key="4">
    <source>
        <dbReference type="SMART" id="SM01359"/>
    </source>
</evidence>
<dbReference type="InterPro" id="IPR041462">
    <property type="entry name" value="Bact_A2M_MG6"/>
</dbReference>
<dbReference type="InterPro" id="IPR041203">
    <property type="entry name" value="Bact_A2M_MG5"/>
</dbReference>
<dbReference type="Pfam" id="PF17962">
    <property type="entry name" value="bMG6"/>
    <property type="match status" value="1"/>
</dbReference>
<dbReference type="InterPro" id="IPR011625">
    <property type="entry name" value="A2M_N_BRD"/>
</dbReference>
<dbReference type="Proteomes" id="UP000292781">
    <property type="component" value="Unassembled WGS sequence"/>
</dbReference>
<dbReference type="RefSeq" id="WP_131310686.1">
    <property type="nucleotide sequence ID" value="NZ_SJFN01000026.1"/>
</dbReference>
<reference evidence="6 7" key="1">
    <citation type="submission" date="2019-02" db="EMBL/GenBank/DDBJ databases">
        <title>Siculibacillus lacustris gen. nov., sp. nov., a new rosette-forming bacterium isolated from a freshwater crater lake (Lake St. Ana, Romania).</title>
        <authorList>
            <person name="Felfoldi T."/>
            <person name="Marton Z."/>
            <person name="Szabo A."/>
            <person name="Mentes A."/>
            <person name="Boka K."/>
            <person name="Marialigeti K."/>
            <person name="Mathe I."/>
            <person name="Koncz M."/>
            <person name="Schumann P."/>
            <person name="Toth E."/>
        </authorList>
    </citation>
    <scope>NUCLEOTIDE SEQUENCE [LARGE SCALE GENOMIC DNA]</scope>
    <source>
        <strain evidence="6 7">SA-279</strain>
    </source>
</reference>
<evidence type="ECO:0000313" key="7">
    <source>
        <dbReference type="Proteomes" id="UP000292781"/>
    </source>
</evidence>
<dbReference type="PANTHER" id="PTHR40094:SF1">
    <property type="entry name" value="UBIQUITIN DOMAIN-CONTAINING PROTEIN"/>
    <property type="match status" value="1"/>
</dbReference>
<comment type="similarity">
    <text evidence="1">Belongs to the protease inhibitor I39 (alpha-2-macroglobulin) family. Bacterial alpha-2-macroglobulin subfamily.</text>
</comment>
<dbReference type="SMART" id="SM01360">
    <property type="entry name" value="A2M"/>
    <property type="match status" value="1"/>
</dbReference>
<dbReference type="Pfam" id="PF17973">
    <property type="entry name" value="bMG10"/>
    <property type="match status" value="1"/>
</dbReference>
<dbReference type="Pfam" id="PF01835">
    <property type="entry name" value="MG2"/>
    <property type="match status" value="1"/>
</dbReference>
<dbReference type="GO" id="GO:0005615">
    <property type="term" value="C:extracellular space"/>
    <property type="evidence" value="ECO:0007669"/>
    <property type="project" value="InterPro"/>
</dbReference>
<dbReference type="InterPro" id="IPR001599">
    <property type="entry name" value="Macroglobln_a2"/>
</dbReference>
<dbReference type="CDD" id="cd02891">
    <property type="entry name" value="A2M_like"/>
    <property type="match status" value="1"/>
</dbReference>
<evidence type="ECO:0000313" key="6">
    <source>
        <dbReference type="EMBL" id="TBW35375.1"/>
    </source>
</evidence>
<dbReference type="InterPro" id="IPR051802">
    <property type="entry name" value="YfhM-like"/>
</dbReference>
<dbReference type="SMART" id="SM01419">
    <property type="entry name" value="Thiol-ester_cl"/>
    <property type="match status" value="1"/>
</dbReference>
<feature type="domain" description="Alpha-2-macroglobulin" evidence="5">
    <location>
        <begin position="1081"/>
        <end position="1169"/>
    </location>
</feature>
<dbReference type="Pfam" id="PF11974">
    <property type="entry name" value="bMG3"/>
    <property type="match status" value="1"/>
</dbReference>
<dbReference type="Pfam" id="PF07703">
    <property type="entry name" value="A2M_BRD"/>
    <property type="match status" value="1"/>
</dbReference>
<dbReference type="InterPro" id="IPR011990">
    <property type="entry name" value="TPR-like_helical_dom_sf"/>
</dbReference>
<dbReference type="Pfam" id="PF17972">
    <property type="entry name" value="bMG5"/>
    <property type="match status" value="1"/>
</dbReference>
<dbReference type="SUPFAM" id="SSF48239">
    <property type="entry name" value="Terpenoid cyclases/Protein prenyltransferases"/>
    <property type="match status" value="1"/>
</dbReference>
<proteinExistence type="inferred from homology"/>
<dbReference type="OrthoDB" id="9767116at2"/>
<dbReference type="PIRSF" id="PIRSF038980">
    <property type="entry name" value="A2M_bac"/>
    <property type="match status" value="1"/>
</dbReference>
<dbReference type="InterPro" id="IPR026284">
    <property type="entry name" value="A2MG_proteobact"/>
</dbReference>
<dbReference type="Gene3D" id="2.60.40.1930">
    <property type="match status" value="1"/>
</dbReference>
<dbReference type="GO" id="GO:0004866">
    <property type="term" value="F:endopeptidase inhibitor activity"/>
    <property type="evidence" value="ECO:0007669"/>
    <property type="project" value="InterPro"/>
</dbReference>
<dbReference type="InterPro" id="IPR041246">
    <property type="entry name" value="Bact_MG10"/>
</dbReference>
<dbReference type="EMBL" id="SJFN01000026">
    <property type="protein sequence ID" value="TBW35375.1"/>
    <property type="molecule type" value="Genomic_DNA"/>
</dbReference>
<dbReference type="PANTHER" id="PTHR40094">
    <property type="entry name" value="ALPHA-2-MACROGLOBULIN HOMOLOG"/>
    <property type="match status" value="1"/>
</dbReference>
<dbReference type="InterPro" id="IPR008930">
    <property type="entry name" value="Terpenoid_cyclase/PrenylTrfase"/>
</dbReference>
<dbReference type="InterPro" id="IPR002890">
    <property type="entry name" value="MG2"/>
</dbReference>
<dbReference type="InterPro" id="IPR021868">
    <property type="entry name" value="Alpha_2_Macroglob_MG3"/>
</dbReference>